<feature type="transmembrane region" description="Helical" evidence="5">
    <location>
        <begin position="250"/>
        <end position="267"/>
    </location>
</feature>
<dbReference type="Proteomes" id="UP000033540">
    <property type="component" value="Unassembled WGS sequence"/>
</dbReference>
<sequence>MCHNLNLNTHIFLCQARYPEHSPDRLMIRHVLLEIADHSFQGLIIERNMVRINPEDLLPAFSSGMPKIHVHIGKSLIDLSVDLPVNFAHTQLFFCFSFFPFSSNGPRQSFAAMESWIRGTILGDTIRLLLGPRWLSYPEDDPTFDFRQLKCASCLDEYSHRDLESGQETFRYAEKLCTATKADESLIIDWYTPDDPESPLNWSVGRKALVIILISVYTFIVYCGSSIFIPSYEFMMRRYGVSLEVVQLTLAIYVVGYGVGPLIFSPLSEIARIGRNPPYVLSFILFVIVSIILAVIDNFPAIVVLRFLQGFFGSPSLASGGASIQDLFSLIDAPYGFISWVTGFYCGPALGPLLAAYAVTSDWRWPLWEIVLMGAPLLLVIVCLLPETSHETILLRRAKRLRRFHPAVLAPAETKRLDFKAILIDALIKPIEIAVKDPAIAYMCVYSALVYAIYYSFFEAFPIAYGGIYQMPQTTLSLIYLSLIVGCALAAVLYAAYLKYIFIPRCHNGNPSQEDRLIPALVAVWLLTAGLFMFAWAARRSVHWIIPTIGIAIYSGSSFVVFQAIIVYVPLSYPRYVASLYAASDFTRSIIAAGFVMFARYMYLDLGIGKGVTVLAGLSVGGIFGMIFIYLYGAKLRARSKFAVGD</sequence>
<gene>
    <name evidence="7" type="ORF">P875_00021635</name>
</gene>
<feature type="transmembrane region" description="Helical" evidence="5">
    <location>
        <begin position="365"/>
        <end position="386"/>
    </location>
</feature>
<feature type="domain" description="Major facilitator superfamily (MFS) profile" evidence="6">
    <location>
        <begin position="210"/>
        <end position="637"/>
    </location>
</feature>
<feature type="transmembrane region" description="Helical" evidence="5">
    <location>
        <begin position="336"/>
        <end position="359"/>
    </location>
</feature>
<accession>A0A0F0IHM7</accession>
<dbReference type="GO" id="GO:0015244">
    <property type="term" value="F:fluconazole transmembrane transporter activity"/>
    <property type="evidence" value="ECO:0007669"/>
    <property type="project" value="TreeGrafter"/>
</dbReference>
<dbReference type="SUPFAM" id="SSF103473">
    <property type="entry name" value="MFS general substrate transporter"/>
    <property type="match status" value="1"/>
</dbReference>
<organism evidence="7 8">
    <name type="scientific">Aspergillus parasiticus (strain ATCC 56775 / NRRL 5862 / SRRC 143 / SU-1)</name>
    <dbReference type="NCBI Taxonomy" id="1403190"/>
    <lineage>
        <taxon>Eukaryota</taxon>
        <taxon>Fungi</taxon>
        <taxon>Dikarya</taxon>
        <taxon>Ascomycota</taxon>
        <taxon>Pezizomycotina</taxon>
        <taxon>Eurotiomycetes</taxon>
        <taxon>Eurotiomycetidae</taxon>
        <taxon>Eurotiales</taxon>
        <taxon>Aspergillaceae</taxon>
        <taxon>Aspergillus</taxon>
        <taxon>Aspergillus subgen. Circumdati</taxon>
    </lineage>
</organism>
<dbReference type="InterPro" id="IPR036259">
    <property type="entry name" value="MFS_trans_sf"/>
</dbReference>
<dbReference type="Gene3D" id="1.20.1250.20">
    <property type="entry name" value="MFS general substrate transporter like domains"/>
    <property type="match status" value="1"/>
</dbReference>
<dbReference type="OrthoDB" id="3357846at2759"/>
<evidence type="ECO:0000256" key="5">
    <source>
        <dbReference type="SAM" id="Phobius"/>
    </source>
</evidence>
<dbReference type="EMBL" id="JZEE01000314">
    <property type="protein sequence ID" value="KJK66232.1"/>
    <property type="molecule type" value="Genomic_DNA"/>
</dbReference>
<keyword evidence="2 5" id="KW-0812">Transmembrane</keyword>
<evidence type="ECO:0000256" key="1">
    <source>
        <dbReference type="ARBA" id="ARBA00004141"/>
    </source>
</evidence>
<feature type="transmembrane region" description="Helical" evidence="5">
    <location>
        <begin position="478"/>
        <end position="497"/>
    </location>
</feature>
<evidence type="ECO:0000313" key="8">
    <source>
        <dbReference type="Proteomes" id="UP000033540"/>
    </source>
</evidence>
<dbReference type="PROSITE" id="PS50850">
    <property type="entry name" value="MFS"/>
    <property type="match status" value="1"/>
</dbReference>
<reference evidence="7 8" key="1">
    <citation type="submission" date="2015-02" db="EMBL/GenBank/DDBJ databases">
        <title>Draft genome sequence of Aspergillus parasiticus SU-1.</title>
        <authorList>
            <person name="Yu J."/>
            <person name="Fedorova N."/>
            <person name="Yin Y."/>
            <person name="Losada L."/>
            <person name="Zafar N."/>
            <person name="Taujale R."/>
            <person name="Ehrlich K.C."/>
            <person name="Bhatnagar D."/>
            <person name="Cleveland T.E."/>
            <person name="Bennett J.W."/>
            <person name="Nierman W.C."/>
        </authorList>
    </citation>
    <scope>NUCLEOTIDE SEQUENCE [LARGE SCALE GENOMIC DNA]</scope>
    <source>
        <strain evidence="8">ATCC 56775 / NRRL 5862 / SRRC 143 / SU-1</strain>
    </source>
</reference>
<protein>
    <submittedName>
        <fullName evidence="7">Multidrug resistance protein</fullName>
    </submittedName>
</protein>
<feature type="transmembrane region" description="Helical" evidence="5">
    <location>
        <begin position="544"/>
        <end position="569"/>
    </location>
</feature>
<feature type="transmembrane region" description="Helical" evidence="5">
    <location>
        <begin position="611"/>
        <end position="632"/>
    </location>
</feature>
<evidence type="ECO:0000256" key="4">
    <source>
        <dbReference type="ARBA" id="ARBA00023136"/>
    </source>
</evidence>
<comment type="caution">
    <text evidence="7">The sequence shown here is derived from an EMBL/GenBank/DDBJ whole genome shotgun (WGS) entry which is preliminary data.</text>
</comment>
<dbReference type="CDD" id="cd17323">
    <property type="entry name" value="MFS_Tpo1_MDR_like"/>
    <property type="match status" value="1"/>
</dbReference>
<feature type="transmembrane region" description="Helical" evidence="5">
    <location>
        <begin position="208"/>
        <end position="230"/>
    </location>
</feature>
<dbReference type="Pfam" id="PF07690">
    <property type="entry name" value="MFS_1"/>
    <property type="match status" value="1"/>
</dbReference>
<dbReference type="GO" id="GO:1990961">
    <property type="term" value="P:xenobiotic detoxification by transmembrane export across the plasma membrane"/>
    <property type="evidence" value="ECO:0007669"/>
    <property type="project" value="TreeGrafter"/>
</dbReference>
<feature type="transmembrane region" description="Helical" evidence="5">
    <location>
        <begin position="439"/>
        <end position="458"/>
    </location>
</feature>
<feature type="transmembrane region" description="Helical" evidence="5">
    <location>
        <begin position="279"/>
        <end position="296"/>
    </location>
</feature>
<feature type="transmembrane region" description="Helical" evidence="5">
    <location>
        <begin position="576"/>
        <end position="599"/>
    </location>
</feature>
<dbReference type="PANTHER" id="PTHR23502">
    <property type="entry name" value="MAJOR FACILITATOR SUPERFAMILY"/>
    <property type="match status" value="1"/>
</dbReference>
<feature type="transmembrane region" description="Helical" evidence="5">
    <location>
        <begin position="517"/>
        <end position="538"/>
    </location>
</feature>
<dbReference type="AlphaFoldDB" id="A0A0F0IHM7"/>
<dbReference type="InterPro" id="IPR011701">
    <property type="entry name" value="MFS"/>
</dbReference>
<keyword evidence="4 5" id="KW-0472">Membrane</keyword>
<evidence type="ECO:0000259" key="6">
    <source>
        <dbReference type="PROSITE" id="PS50850"/>
    </source>
</evidence>
<dbReference type="GO" id="GO:0005886">
    <property type="term" value="C:plasma membrane"/>
    <property type="evidence" value="ECO:0007669"/>
    <property type="project" value="TreeGrafter"/>
</dbReference>
<evidence type="ECO:0000313" key="7">
    <source>
        <dbReference type="EMBL" id="KJK66232.1"/>
    </source>
</evidence>
<comment type="subcellular location">
    <subcellularLocation>
        <location evidence="1">Membrane</location>
        <topology evidence="1">Multi-pass membrane protein</topology>
    </subcellularLocation>
</comment>
<dbReference type="InterPro" id="IPR020846">
    <property type="entry name" value="MFS_dom"/>
</dbReference>
<evidence type="ECO:0000256" key="3">
    <source>
        <dbReference type="ARBA" id="ARBA00022989"/>
    </source>
</evidence>
<keyword evidence="3 5" id="KW-1133">Transmembrane helix</keyword>
<dbReference type="PANTHER" id="PTHR23502:SF23">
    <property type="entry name" value="FLUCONAZOLE RESISTANCE PROTEIN 1"/>
    <property type="match status" value="1"/>
</dbReference>
<proteinExistence type="predicted"/>
<dbReference type="STRING" id="1403190.A0A0F0IHM7"/>
<evidence type="ECO:0000256" key="2">
    <source>
        <dbReference type="ARBA" id="ARBA00022692"/>
    </source>
</evidence>
<name>A0A0F0IHM7_ASPPU</name>